<gene>
    <name evidence="2" type="ORF">BAR1_12035</name>
</gene>
<sequence>MHLAILMANTDESAFADRHPKDGDKWRALLSPICPDCKFSVYSVKDGEFPDRPLTNFDGLIVTGSPASVLDGAPWLEQLAQTIRQAEADKVPMFGACFGHQAIALALGGSVGKNADDWVFGVTETEVHSPAPWLDAGKGPILLNAAHEEQVTKAPPNARVIMGNQDCPNGGFVIGNHVFTTQYHPEITPHFMAALIDELTDIKPPEVIENARNSLTLQPENDRFSRWIMQFFSGSRKPS</sequence>
<keyword evidence="3" id="KW-1185">Reference proteome</keyword>
<keyword evidence="2" id="KW-0808">Transferase</keyword>
<dbReference type="CDD" id="cd01741">
    <property type="entry name" value="GATase1_1"/>
    <property type="match status" value="1"/>
</dbReference>
<dbReference type="PANTHER" id="PTHR42695:SF5">
    <property type="entry name" value="GLUTAMINE AMIDOTRANSFERASE YLR126C-RELATED"/>
    <property type="match status" value="1"/>
</dbReference>
<dbReference type="Pfam" id="PF00117">
    <property type="entry name" value="GATase"/>
    <property type="match status" value="1"/>
</dbReference>
<name>A0A347UIB0_9RHOB</name>
<dbReference type="Gene3D" id="3.40.50.880">
    <property type="match status" value="1"/>
</dbReference>
<protein>
    <submittedName>
        <fullName evidence="2">Type 1 glutamine amidotransferase</fullName>
    </submittedName>
</protein>
<dbReference type="InterPro" id="IPR029062">
    <property type="entry name" value="Class_I_gatase-like"/>
</dbReference>
<dbReference type="InterPro" id="IPR017926">
    <property type="entry name" value="GATASE"/>
</dbReference>
<evidence type="ECO:0000313" key="2">
    <source>
        <dbReference type="EMBL" id="AXX98588.1"/>
    </source>
</evidence>
<feature type="domain" description="Glutamine amidotransferase" evidence="1">
    <location>
        <begin position="53"/>
        <end position="190"/>
    </location>
</feature>
<dbReference type="PROSITE" id="PS51273">
    <property type="entry name" value="GATASE_TYPE_1"/>
    <property type="match status" value="1"/>
</dbReference>
<evidence type="ECO:0000313" key="3">
    <source>
        <dbReference type="Proteomes" id="UP000261704"/>
    </source>
</evidence>
<dbReference type="OrthoDB" id="7365442at2"/>
<dbReference type="SUPFAM" id="SSF52317">
    <property type="entry name" value="Class I glutamine amidotransferase-like"/>
    <property type="match status" value="1"/>
</dbReference>
<keyword evidence="2" id="KW-0315">Glutamine amidotransferase</keyword>
<accession>A0A347UIB0</accession>
<dbReference type="RefSeq" id="WP_118943243.1">
    <property type="nucleotide sequence ID" value="NZ_CP032125.1"/>
</dbReference>
<dbReference type="PANTHER" id="PTHR42695">
    <property type="entry name" value="GLUTAMINE AMIDOTRANSFERASE YLR126C-RELATED"/>
    <property type="match status" value="1"/>
</dbReference>
<organism evidence="2 3">
    <name type="scientific">Profundibacter amoris</name>
    <dbReference type="NCBI Taxonomy" id="2171755"/>
    <lineage>
        <taxon>Bacteria</taxon>
        <taxon>Pseudomonadati</taxon>
        <taxon>Pseudomonadota</taxon>
        <taxon>Alphaproteobacteria</taxon>
        <taxon>Rhodobacterales</taxon>
        <taxon>Paracoccaceae</taxon>
        <taxon>Profundibacter</taxon>
    </lineage>
</organism>
<dbReference type="AlphaFoldDB" id="A0A347UIB0"/>
<dbReference type="Proteomes" id="UP000261704">
    <property type="component" value="Chromosome"/>
</dbReference>
<dbReference type="EMBL" id="CP032125">
    <property type="protein sequence ID" value="AXX98588.1"/>
    <property type="molecule type" value="Genomic_DNA"/>
</dbReference>
<evidence type="ECO:0000259" key="1">
    <source>
        <dbReference type="Pfam" id="PF00117"/>
    </source>
</evidence>
<dbReference type="KEGG" id="pamo:BAR1_12035"/>
<dbReference type="GO" id="GO:0016740">
    <property type="term" value="F:transferase activity"/>
    <property type="evidence" value="ECO:0007669"/>
    <property type="project" value="UniProtKB-KW"/>
</dbReference>
<reference evidence="2 3" key="1">
    <citation type="submission" date="2018-09" db="EMBL/GenBank/DDBJ databases">
        <title>Profundibacter amoris BAR1 gen. nov., sp. nov., a new member of the Roseobacter clade isolated at Lokis Castle Vent Field on the Arctic Mid-Oceanic Ridge.</title>
        <authorList>
            <person name="Le Moine Bauer S."/>
            <person name="Sjoeberg A.G."/>
            <person name="L'Haridon S."/>
            <person name="Stokke R."/>
            <person name="Roalkvam I."/>
            <person name="Steen I.H."/>
            <person name="Dahle H."/>
        </authorList>
    </citation>
    <scope>NUCLEOTIDE SEQUENCE [LARGE SCALE GENOMIC DNA]</scope>
    <source>
        <strain evidence="2 3">BAR1</strain>
    </source>
</reference>
<dbReference type="PRINTS" id="PR00099">
    <property type="entry name" value="CPSGATASE"/>
</dbReference>
<dbReference type="InterPro" id="IPR044992">
    <property type="entry name" value="ChyE-like"/>
</dbReference>
<dbReference type="GO" id="GO:0005829">
    <property type="term" value="C:cytosol"/>
    <property type="evidence" value="ECO:0007669"/>
    <property type="project" value="TreeGrafter"/>
</dbReference>
<proteinExistence type="predicted"/>